<name>A0ABT3QW92_9HYPH</name>
<sequence>MNGQKPPASPSEEADRTQLDLAKQEGTAYFRSLEYMANKVAANGATQECGDVIVGFAQEKAEGMYRLRNQELVWEEPPQDENCHFEVTVIDATDRRFIPNLDVTLTVTDGKGNEVGSEKMPFLWHPGLYHYGRNWALPGDGRYNLVVDIETPEFPRHDKVNGRRYAKPIKAHFPSVQVKTGRG</sequence>
<proteinExistence type="inferred from homology"/>
<dbReference type="Proteomes" id="UP001300261">
    <property type="component" value="Unassembled WGS sequence"/>
</dbReference>
<comment type="similarity">
    <text evidence="1">Belongs to the UPF0423 family.</text>
</comment>
<dbReference type="InterPro" id="IPR018470">
    <property type="entry name" value="Metal-bd_Tp34-typ"/>
</dbReference>
<comment type="caution">
    <text evidence="3">The sequence shown here is derived from an EMBL/GenBank/DDBJ whole genome shotgun (WGS) entry which is preliminary data.</text>
</comment>
<gene>
    <name evidence="3" type="ORF">ON753_02040</name>
</gene>
<dbReference type="Pfam" id="PF10634">
    <property type="entry name" value="Iron_transport"/>
    <property type="match status" value="1"/>
</dbReference>
<dbReference type="Gene3D" id="2.60.40.2480">
    <property type="entry name" value="Periplasmic metal-binding protein Tp34-type"/>
    <property type="match status" value="1"/>
</dbReference>
<accession>A0ABT3QW92</accession>
<dbReference type="RefSeq" id="WP_265960886.1">
    <property type="nucleotide sequence ID" value="NZ_JAPEVI010000001.1"/>
</dbReference>
<dbReference type="InterPro" id="IPR038482">
    <property type="entry name" value="Tp34-type_sf"/>
</dbReference>
<keyword evidence="4" id="KW-1185">Reference proteome</keyword>
<keyword evidence="2" id="KW-0732">Signal</keyword>
<reference evidence="3 4" key="1">
    <citation type="journal article" date="2016" name="Int. J. Syst. Evol. Microbiol.">
        <title>Labrenzia salina sp. nov., isolated from the rhizosphere of the halophyte Arthrocnemum macrostachyum.</title>
        <authorList>
            <person name="Camacho M."/>
            <person name="Redondo-Gomez S."/>
            <person name="Rodriguez-Llorente I."/>
            <person name="Rohde M."/>
            <person name="Sproer C."/>
            <person name="Schumann P."/>
            <person name="Klenk H.P."/>
            <person name="Montero-Calasanz M.D.C."/>
        </authorList>
    </citation>
    <scope>NUCLEOTIDE SEQUENCE [LARGE SCALE GENOMIC DNA]</scope>
    <source>
        <strain evidence="3 4">DSM 29163</strain>
    </source>
</reference>
<dbReference type="EMBL" id="JAPEVI010000001">
    <property type="protein sequence ID" value="MCX2721191.1"/>
    <property type="molecule type" value="Genomic_DNA"/>
</dbReference>
<protein>
    <submittedName>
        <fullName evidence="3">Iron transporter</fullName>
    </submittedName>
</protein>
<evidence type="ECO:0000313" key="4">
    <source>
        <dbReference type="Proteomes" id="UP001300261"/>
    </source>
</evidence>
<organism evidence="3 4">
    <name type="scientific">Roseibium salinum</name>
    <dbReference type="NCBI Taxonomy" id="1604349"/>
    <lineage>
        <taxon>Bacteria</taxon>
        <taxon>Pseudomonadati</taxon>
        <taxon>Pseudomonadota</taxon>
        <taxon>Alphaproteobacteria</taxon>
        <taxon>Hyphomicrobiales</taxon>
        <taxon>Stappiaceae</taxon>
        <taxon>Roseibium</taxon>
    </lineage>
</organism>
<evidence type="ECO:0000313" key="3">
    <source>
        <dbReference type="EMBL" id="MCX2721191.1"/>
    </source>
</evidence>
<evidence type="ECO:0000256" key="2">
    <source>
        <dbReference type="ARBA" id="ARBA00022729"/>
    </source>
</evidence>
<evidence type="ECO:0000256" key="1">
    <source>
        <dbReference type="ARBA" id="ARBA00010013"/>
    </source>
</evidence>